<dbReference type="InterPro" id="IPR000873">
    <property type="entry name" value="AMP-dep_synth/lig_dom"/>
</dbReference>
<dbReference type="PANTHER" id="PTHR43767:SF1">
    <property type="entry name" value="NONRIBOSOMAL PEPTIDE SYNTHASE PES1 (EUROFUNG)-RELATED"/>
    <property type="match status" value="1"/>
</dbReference>
<dbReference type="Gene3D" id="3.40.50.12780">
    <property type="entry name" value="N-terminal domain of ligase-like"/>
    <property type="match status" value="1"/>
</dbReference>
<proteinExistence type="predicted"/>
<reference evidence="2" key="1">
    <citation type="submission" date="2022-06" db="EMBL/GenBank/DDBJ databases">
        <title>Complete genome sequence of Mycobacterium pseudoshottsii NJB1907-Z4.</title>
        <authorList>
            <person name="Komine T."/>
            <person name="Fukano H."/>
            <person name="Wada S."/>
        </authorList>
    </citation>
    <scope>NUCLEOTIDE SEQUENCE</scope>
    <source>
        <strain evidence="2">NJB1907-Z4</strain>
    </source>
</reference>
<keyword evidence="3" id="KW-1185">Reference proteome</keyword>
<dbReference type="Pfam" id="PF00501">
    <property type="entry name" value="AMP-binding"/>
    <property type="match status" value="1"/>
</dbReference>
<evidence type="ECO:0000259" key="1">
    <source>
        <dbReference type="Pfam" id="PF00501"/>
    </source>
</evidence>
<name>A0A9N7QQN0_9MYCO</name>
<dbReference type="PROSITE" id="PS00455">
    <property type="entry name" value="AMP_BINDING"/>
    <property type="match status" value="1"/>
</dbReference>
<dbReference type="AlphaFoldDB" id="A0A9N7QQN0"/>
<evidence type="ECO:0000313" key="3">
    <source>
        <dbReference type="Proteomes" id="UP001058626"/>
    </source>
</evidence>
<organism evidence="2 3">
    <name type="scientific">Mycobacterium pseudoshottsii</name>
    <dbReference type="NCBI Taxonomy" id="265949"/>
    <lineage>
        <taxon>Bacteria</taxon>
        <taxon>Bacillati</taxon>
        <taxon>Actinomycetota</taxon>
        <taxon>Actinomycetes</taxon>
        <taxon>Mycobacteriales</taxon>
        <taxon>Mycobacteriaceae</taxon>
        <taxon>Mycobacterium</taxon>
        <taxon>Mycobacterium ulcerans group</taxon>
    </lineage>
</organism>
<feature type="domain" description="AMP-dependent synthetase/ligase" evidence="1">
    <location>
        <begin position="10"/>
        <end position="193"/>
    </location>
</feature>
<dbReference type="InterPro" id="IPR050237">
    <property type="entry name" value="ATP-dep_AMP-bd_enzyme"/>
</dbReference>
<dbReference type="Proteomes" id="UP001058626">
    <property type="component" value="Chromosome"/>
</dbReference>
<gene>
    <name evidence="2" type="ORF">NJB1907Z4_C39540</name>
</gene>
<dbReference type="SUPFAM" id="SSF56801">
    <property type="entry name" value="Acetyl-CoA synthetase-like"/>
    <property type="match status" value="1"/>
</dbReference>
<dbReference type="EMBL" id="AP026367">
    <property type="protein sequence ID" value="BDN83739.1"/>
    <property type="molecule type" value="Genomic_DNA"/>
</dbReference>
<dbReference type="InterPro" id="IPR020845">
    <property type="entry name" value="AMP-binding_CS"/>
</dbReference>
<sequence>MPDTIDHLVRSQAARHGAKPMVIDQASRLSYRELDSSTSDLAAAFIQAGAGMGTRVGLIMPNGVRWVQIAIALTRIGAVLVPLSTLLRPRELASQLRSAAVQFLISVPEFRGHRYLDAVESVPRAELPALQRVWADDQVSSSNAGARALRMVEPIAETVTAADTLVIMFTSGSTGAPKGVLHSHGSALGAVRSGLTARRITSAPGCICRCRSSGWAGLVAESSLRCSREPPW</sequence>
<dbReference type="PANTHER" id="PTHR43767">
    <property type="entry name" value="LONG-CHAIN-FATTY-ACID--COA LIGASE"/>
    <property type="match status" value="1"/>
</dbReference>
<evidence type="ECO:0000313" key="2">
    <source>
        <dbReference type="EMBL" id="BDN83739.1"/>
    </source>
</evidence>
<accession>A0A9N7QQN0</accession>
<dbReference type="InterPro" id="IPR042099">
    <property type="entry name" value="ANL_N_sf"/>
</dbReference>
<protein>
    <recommendedName>
        <fullName evidence="1">AMP-dependent synthetase/ligase domain-containing protein</fullName>
    </recommendedName>
</protein>